<comment type="caution">
    <text evidence="3">The sequence shown here is derived from an EMBL/GenBank/DDBJ whole genome shotgun (WGS) entry which is preliminary data.</text>
</comment>
<keyword evidence="1" id="KW-0472">Membrane</keyword>
<dbReference type="InterPro" id="IPR052710">
    <property type="entry name" value="CAAX_protease"/>
</dbReference>
<accession>A0ABW0EI21</accession>
<keyword evidence="1" id="KW-1133">Transmembrane helix</keyword>
<gene>
    <name evidence="3" type="ORF">ACFPIB_15920</name>
</gene>
<proteinExistence type="predicted"/>
<evidence type="ECO:0000313" key="4">
    <source>
        <dbReference type="Proteomes" id="UP001596161"/>
    </source>
</evidence>
<keyword evidence="4" id="KW-1185">Reference proteome</keyword>
<keyword evidence="3" id="KW-0378">Hydrolase</keyword>
<dbReference type="EMBL" id="JBHSKT010000012">
    <property type="protein sequence ID" value="MFC5272105.1"/>
    <property type="molecule type" value="Genomic_DNA"/>
</dbReference>
<feature type="transmembrane region" description="Helical" evidence="1">
    <location>
        <begin position="12"/>
        <end position="45"/>
    </location>
</feature>
<reference evidence="4" key="1">
    <citation type="journal article" date="2019" name="Int. J. Syst. Evol. Microbiol.">
        <title>The Global Catalogue of Microorganisms (GCM) 10K type strain sequencing project: providing services to taxonomists for standard genome sequencing and annotation.</title>
        <authorList>
            <consortium name="The Broad Institute Genomics Platform"/>
            <consortium name="The Broad Institute Genome Sequencing Center for Infectious Disease"/>
            <person name="Wu L."/>
            <person name="Ma J."/>
        </authorList>
    </citation>
    <scope>NUCLEOTIDE SEQUENCE [LARGE SCALE GENOMIC DNA]</scope>
    <source>
        <strain evidence="4">KACC 12602</strain>
    </source>
</reference>
<protein>
    <submittedName>
        <fullName evidence="3">CPBP family intramembrane glutamic endopeptidase</fullName>
        <ecNumber evidence="3">3.4.-.-</ecNumber>
    </submittedName>
</protein>
<name>A0ABW0EI21_9BACT</name>
<sequence length="315" mass="35690">MKGFISPQLHPFTKILLLLGFMVGGICVGMFGALLGLNLFFGLSVSDISQITVNPQAFPNGRGAMVFYQLATHFFMFTAAPLLFISLAEPSVKRYLFAKKNYVGLLFLSALLALVIMPANSWLIDWNSKMVLPEALKGFELWAKEKEETLAELTRFLTRFDTIGQMLIGLVAFALVPAIGEELVFRGVLQKNLARLLKNHHVAIWLTAFVFGAIHVQFYGFFPRMLLGALFGYLYFWSKNLWVPIAAHFMNNGFTVFMLYLQQQNLIKANVESTDSLPWYMGLFSLVMSLLLLFYLKKRYENTPENCLEMEKAAS</sequence>
<dbReference type="Pfam" id="PF02517">
    <property type="entry name" value="Rce1-like"/>
    <property type="match status" value="1"/>
</dbReference>
<feature type="transmembrane region" description="Helical" evidence="1">
    <location>
        <begin position="105"/>
        <end position="124"/>
    </location>
</feature>
<dbReference type="GO" id="GO:0016787">
    <property type="term" value="F:hydrolase activity"/>
    <property type="evidence" value="ECO:0007669"/>
    <property type="project" value="UniProtKB-KW"/>
</dbReference>
<dbReference type="RefSeq" id="WP_378018465.1">
    <property type="nucleotide sequence ID" value="NZ_JBHSKT010000012.1"/>
</dbReference>
<evidence type="ECO:0000256" key="1">
    <source>
        <dbReference type="SAM" id="Phobius"/>
    </source>
</evidence>
<dbReference type="InterPro" id="IPR003675">
    <property type="entry name" value="Rce1/LyrA-like_dom"/>
</dbReference>
<feature type="domain" description="CAAX prenyl protease 2/Lysostaphin resistance protein A-like" evidence="2">
    <location>
        <begin position="166"/>
        <end position="253"/>
    </location>
</feature>
<dbReference type="PANTHER" id="PTHR36435:SF1">
    <property type="entry name" value="CAAX AMINO TERMINAL PROTEASE FAMILY PROTEIN"/>
    <property type="match status" value="1"/>
</dbReference>
<dbReference type="EC" id="3.4.-.-" evidence="3"/>
<feature type="transmembrane region" description="Helical" evidence="1">
    <location>
        <begin position="163"/>
        <end position="181"/>
    </location>
</feature>
<evidence type="ECO:0000313" key="3">
    <source>
        <dbReference type="EMBL" id="MFC5272105.1"/>
    </source>
</evidence>
<feature type="transmembrane region" description="Helical" evidence="1">
    <location>
        <begin position="202"/>
        <end position="221"/>
    </location>
</feature>
<keyword evidence="1" id="KW-0812">Transmembrane</keyword>
<evidence type="ECO:0000259" key="2">
    <source>
        <dbReference type="Pfam" id="PF02517"/>
    </source>
</evidence>
<feature type="transmembrane region" description="Helical" evidence="1">
    <location>
        <begin position="277"/>
        <end position="296"/>
    </location>
</feature>
<dbReference type="PANTHER" id="PTHR36435">
    <property type="entry name" value="SLR1288 PROTEIN"/>
    <property type="match status" value="1"/>
</dbReference>
<dbReference type="Proteomes" id="UP001596161">
    <property type="component" value="Unassembled WGS sequence"/>
</dbReference>
<feature type="transmembrane region" description="Helical" evidence="1">
    <location>
        <begin position="65"/>
        <end position="85"/>
    </location>
</feature>
<organism evidence="3 4">
    <name type="scientific">Adhaeribacter terreus</name>
    <dbReference type="NCBI Taxonomy" id="529703"/>
    <lineage>
        <taxon>Bacteria</taxon>
        <taxon>Pseudomonadati</taxon>
        <taxon>Bacteroidota</taxon>
        <taxon>Cytophagia</taxon>
        <taxon>Cytophagales</taxon>
        <taxon>Hymenobacteraceae</taxon>
        <taxon>Adhaeribacter</taxon>
    </lineage>
</organism>